<evidence type="ECO:0000313" key="1">
    <source>
        <dbReference type="EMBL" id="MVT42971.1"/>
    </source>
</evidence>
<dbReference type="OrthoDB" id="9800692at2"/>
<dbReference type="SUPFAM" id="SSF52833">
    <property type="entry name" value="Thioredoxin-like"/>
    <property type="match status" value="1"/>
</dbReference>
<gene>
    <name evidence="1" type="ORF">GO495_20410</name>
</gene>
<dbReference type="InterPro" id="IPR036249">
    <property type="entry name" value="Thioredoxin-like_sf"/>
</dbReference>
<dbReference type="RefSeq" id="WP_157301582.1">
    <property type="nucleotide sequence ID" value="NZ_BAAAZB010000004.1"/>
</dbReference>
<organism evidence="1 2">
    <name type="scientific">Chitinophaga oryziterrae</name>
    <dbReference type="NCBI Taxonomy" id="1031224"/>
    <lineage>
        <taxon>Bacteria</taxon>
        <taxon>Pseudomonadati</taxon>
        <taxon>Bacteroidota</taxon>
        <taxon>Chitinophagia</taxon>
        <taxon>Chitinophagales</taxon>
        <taxon>Chitinophagaceae</taxon>
        <taxon>Chitinophaga</taxon>
    </lineage>
</organism>
<dbReference type="CDD" id="cd02980">
    <property type="entry name" value="TRX_Fd_family"/>
    <property type="match status" value="1"/>
</dbReference>
<dbReference type="Proteomes" id="UP000468388">
    <property type="component" value="Unassembled WGS sequence"/>
</dbReference>
<comment type="caution">
    <text evidence="1">The sequence shown here is derived from an EMBL/GenBank/DDBJ whole genome shotgun (WGS) entry which is preliminary data.</text>
</comment>
<dbReference type="EMBL" id="WRXO01000006">
    <property type="protein sequence ID" value="MVT42971.1"/>
    <property type="molecule type" value="Genomic_DNA"/>
</dbReference>
<dbReference type="Gene3D" id="3.40.30.10">
    <property type="entry name" value="Glutaredoxin"/>
    <property type="match status" value="1"/>
</dbReference>
<evidence type="ECO:0000313" key="2">
    <source>
        <dbReference type="Proteomes" id="UP000468388"/>
    </source>
</evidence>
<dbReference type="AlphaFoldDB" id="A0A6N8JER8"/>
<name>A0A6N8JER8_9BACT</name>
<reference evidence="1 2" key="1">
    <citation type="submission" date="2019-12" db="EMBL/GenBank/DDBJ databases">
        <title>The draft genomic sequence of strain Chitinophaga oryziterrae JCM 16595.</title>
        <authorList>
            <person name="Zhang X."/>
        </authorList>
    </citation>
    <scope>NUCLEOTIDE SEQUENCE [LARGE SCALE GENOMIC DNA]</scope>
    <source>
        <strain evidence="1 2">JCM 16595</strain>
    </source>
</reference>
<protein>
    <submittedName>
        <fullName evidence="1">(2Fe-2S) ferredoxin domain-containing protein</fullName>
    </submittedName>
</protein>
<accession>A0A6N8JER8</accession>
<sequence>MAIKDLTKVQKIVFICNGGTCTNKSGPDDNTAELRKHLTEYELNDGVHTVRTKCMGQCDKGPVMFIHPEGVWYGGVNPQIAREIVVKHLIGDTLLEESIIFNS</sequence>
<dbReference type="Pfam" id="PF01257">
    <property type="entry name" value="2Fe-2S_thioredx"/>
    <property type="match status" value="1"/>
</dbReference>
<proteinExistence type="predicted"/>
<keyword evidence="2" id="KW-1185">Reference proteome</keyword>